<sequence>MTGLALAQTSTVSLYIPGADTQALVGSIVGSDATLTTYAIECAPSSTDGEACGFSGQFTLTENAASAKYTIPAELDSNGTLVRTGRIDCSLAGAASAVCVESFGGSEANFPGISTETYTGTDFSYLPVIITAGVAVTRGSPTPGVSATSTSGSSTSQTSGSSTKVQGSGGTPSKTPQAAPRTSTSTAGGPTATGNTGWVLGGAMAALAMMA</sequence>
<comment type="caution">
    <text evidence="2">The sequence shown here is derived from an EMBL/GenBank/DDBJ whole genome shotgun (WGS) entry which is preliminary data.</text>
</comment>
<feature type="compositionally biased region" description="Low complexity" evidence="1">
    <location>
        <begin position="139"/>
        <end position="166"/>
    </location>
</feature>
<organism evidence="2 3">
    <name type="scientific">Diplocarpon coronariae</name>
    <dbReference type="NCBI Taxonomy" id="2795749"/>
    <lineage>
        <taxon>Eukaryota</taxon>
        <taxon>Fungi</taxon>
        <taxon>Dikarya</taxon>
        <taxon>Ascomycota</taxon>
        <taxon>Pezizomycotina</taxon>
        <taxon>Leotiomycetes</taxon>
        <taxon>Helotiales</taxon>
        <taxon>Drepanopezizaceae</taxon>
        <taxon>Diplocarpon</taxon>
    </lineage>
</organism>
<dbReference type="PANTHER" id="PTHR40640">
    <property type="entry name" value="ANCHORED GLYCOPROTEIN, PUTATIVE (AFU_ORTHOLOGUE AFUA_8G04860)-RELATED"/>
    <property type="match status" value="1"/>
</dbReference>
<dbReference type="InParanoid" id="A0A218YW15"/>
<dbReference type="EMBL" id="MZNU01000348">
    <property type="protein sequence ID" value="OWO99565.1"/>
    <property type="molecule type" value="Genomic_DNA"/>
</dbReference>
<dbReference type="Proteomes" id="UP000242519">
    <property type="component" value="Unassembled WGS sequence"/>
</dbReference>
<proteinExistence type="predicted"/>
<dbReference type="OrthoDB" id="4991875at2759"/>
<feature type="region of interest" description="Disordered" evidence="1">
    <location>
        <begin position="139"/>
        <end position="196"/>
    </location>
</feature>
<evidence type="ECO:0008006" key="4">
    <source>
        <dbReference type="Google" id="ProtNLM"/>
    </source>
</evidence>
<accession>A0A218YW15</accession>
<evidence type="ECO:0000313" key="2">
    <source>
        <dbReference type="EMBL" id="OWO99565.1"/>
    </source>
</evidence>
<feature type="compositionally biased region" description="Low complexity" evidence="1">
    <location>
        <begin position="182"/>
        <end position="196"/>
    </location>
</feature>
<dbReference type="AlphaFoldDB" id="A0A218YW15"/>
<reference evidence="2 3" key="1">
    <citation type="submission" date="2017-04" db="EMBL/GenBank/DDBJ databases">
        <title>Draft genome sequence of Marssonina coronaria NL1: causal agent of apple blotch.</title>
        <authorList>
            <person name="Cheng Q."/>
        </authorList>
    </citation>
    <scope>NUCLEOTIDE SEQUENCE [LARGE SCALE GENOMIC DNA]</scope>
    <source>
        <strain evidence="2 3">NL1</strain>
    </source>
</reference>
<keyword evidence="3" id="KW-1185">Reference proteome</keyword>
<name>A0A218YW15_9HELO</name>
<evidence type="ECO:0000313" key="3">
    <source>
        <dbReference type="Proteomes" id="UP000242519"/>
    </source>
</evidence>
<evidence type="ECO:0000256" key="1">
    <source>
        <dbReference type="SAM" id="MobiDB-lite"/>
    </source>
</evidence>
<gene>
    <name evidence="2" type="ORF">B2J93_2610</name>
</gene>
<dbReference type="STRING" id="503106.A0A218YW15"/>
<dbReference type="PANTHER" id="PTHR40640:SF1">
    <property type="entry name" value="ANCHORED GLYCOPROTEIN, PUTATIVE (AFU_ORTHOLOGUE AFUA_8G04860)-RELATED"/>
    <property type="match status" value="1"/>
</dbReference>
<protein>
    <recommendedName>
        <fullName evidence="4">GPI anchored protein</fullName>
    </recommendedName>
</protein>